<feature type="region of interest" description="Disordered" evidence="1">
    <location>
        <begin position="1"/>
        <end position="80"/>
    </location>
</feature>
<name>A0AAV2P681_9HYME</name>
<proteinExistence type="predicted"/>
<organism evidence="2 3">
    <name type="scientific">Lasius platythorax</name>
    <dbReference type="NCBI Taxonomy" id="488582"/>
    <lineage>
        <taxon>Eukaryota</taxon>
        <taxon>Metazoa</taxon>
        <taxon>Ecdysozoa</taxon>
        <taxon>Arthropoda</taxon>
        <taxon>Hexapoda</taxon>
        <taxon>Insecta</taxon>
        <taxon>Pterygota</taxon>
        <taxon>Neoptera</taxon>
        <taxon>Endopterygota</taxon>
        <taxon>Hymenoptera</taxon>
        <taxon>Apocrita</taxon>
        <taxon>Aculeata</taxon>
        <taxon>Formicoidea</taxon>
        <taxon>Formicidae</taxon>
        <taxon>Formicinae</taxon>
        <taxon>Lasius</taxon>
        <taxon>Lasius</taxon>
    </lineage>
</organism>
<keyword evidence="3" id="KW-1185">Reference proteome</keyword>
<accession>A0AAV2P681</accession>
<evidence type="ECO:0000313" key="3">
    <source>
        <dbReference type="Proteomes" id="UP001497644"/>
    </source>
</evidence>
<evidence type="ECO:0000313" key="2">
    <source>
        <dbReference type="EMBL" id="CAL1688103.1"/>
    </source>
</evidence>
<dbReference type="Proteomes" id="UP001497644">
    <property type="component" value="Chromosome 8"/>
</dbReference>
<reference evidence="2" key="1">
    <citation type="submission" date="2024-04" db="EMBL/GenBank/DDBJ databases">
        <authorList>
            <consortium name="Molecular Ecology Group"/>
        </authorList>
    </citation>
    <scope>NUCLEOTIDE SEQUENCE</scope>
</reference>
<evidence type="ECO:0000256" key="1">
    <source>
        <dbReference type="SAM" id="MobiDB-lite"/>
    </source>
</evidence>
<protein>
    <submittedName>
        <fullName evidence="2">Uncharacterized protein</fullName>
    </submittedName>
</protein>
<feature type="compositionally biased region" description="Basic and acidic residues" evidence="1">
    <location>
        <begin position="51"/>
        <end position="80"/>
    </location>
</feature>
<gene>
    <name evidence="2" type="ORF">LPLAT_LOCUS13232</name>
</gene>
<sequence length="80" mass="9279">MIRFLPQDPNGTIGILGKIPPRSHEDPHRIRLSSPRFHARQLKSLINMQREPGEEKTCRGDDRPADAKKRKKEEILGKER</sequence>
<dbReference type="AlphaFoldDB" id="A0AAV2P681"/>
<dbReference type="EMBL" id="OZ034831">
    <property type="protein sequence ID" value="CAL1688103.1"/>
    <property type="molecule type" value="Genomic_DNA"/>
</dbReference>